<dbReference type="PANTHER" id="PTHR24346:SF82">
    <property type="entry name" value="KP78A-RELATED"/>
    <property type="match status" value="1"/>
</dbReference>
<sequence length="210" mass="23460">QLIVALDYSHRMGVFNRDLKLQHLLMESAAATDEFLVIKLIDFGDCKNASESTPDSYVGTGNYMSPEVLFTTFGGPKYDGRKADVWLVGCCLYRMLFGADVKIPLDPEWNCASDPSEWPQNAVKTPPSRLGNGELLPPVSAECMDFLNRTLQVCPSRRITMDDVWEHPWFQTNLPAGNREYNDALIAEGPQDLPDGIQTDEELKGILDMA</sequence>
<protein>
    <recommendedName>
        <fullName evidence="6">Protein kinase domain-containing protein</fullName>
    </recommendedName>
</protein>
<accession>A0A8S1J5V7</accession>
<gene>
    <name evidence="7" type="ORF">OSTQU699_LOCUS6770</name>
</gene>
<comment type="caution">
    <text evidence="7">The sequence shown here is derived from an EMBL/GenBank/DDBJ whole genome shotgun (WGS) entry which is preliminary data.</text>
</comment>
<keyword evidence="5" id="KW-0067">ATP-binding</keyword>
<dbReference type="Proteomes" id="UP000708148">
    <property type="component" value="Unassembled WGS sequence"/>
</dbReference>
<evidence type="ECO:0000256" key="3">
    <source>
        <dbReference type="ARBA" id="ARBA00022741"/>
    </source>
</evidence>
<dbReference type="InterPro" id="IPR011009">
    <property type="entry name" value="Kinase-like_dom_sf"/>
</dbReference>
<keyword evidence="8" id="KW-1185">Reference proteome</keyword>
<keyword evidence="1" id="KW-0723">Serine/threonine-protein kinase</keyword>
<dbReference type="InterPro" id="IPR000719">
    <property type="entry name" value="Prot_kinase_dom"/>
</dbReference>
<dbReference type="SUPFAM" id="SSF56112">
    <property type="entry name" value="Protein kinase-like (PK-like)"/>
    <property type="match status" value="1"/>
</dbReference>
<reference evidence="7" key="1">
    <citation type="submission" date="2020-12" db="EMBL/GenBank/DDBJ databases">
        <authorList>
            <person name="Iha C."/>
        </authorList>
    </citation>
    <scope>NUCLEOTIDE SEQUENCE</scope>
</reference>
<dbReference type="GO" id="GO:0035556">
    <property type="term" value="P:intracellular signal transduction"/>
    <property type="evidence" value="ECO:0007669"/>
    <property type="project" value="TreeGrafter"/>
</dbReference>
<keyword evidence="2" id="KW-0808">Transferase</keyword>
<dbReference type="PROSITE" id="PS50011">
    <property type="entry name" value="PROTEIN_KINASE_DOM"/>
    <property type="match status" value="1"/>
</dbReference>
<feature type="non-terminal residue" evidence="7">
    <location>
        <position position="1"/>
    </location>
</feature>
<feature type="domain" description="Protein kinase" evidence="6">
    <location>
        <begin position="1"/>
        <end position="170"/>
    </location>
</feature>
<dbReference type="SMART" id="SM00220">
    <property type="entry name" value="S_TKc"/>
    <property type="match status" value="1"/>
</dbReference>
<name>A0A8S1J5V7_9CHLO</name>
<proteinExistence type="predicted"/>
<dbReference type="OrthoDB" id="8693905at2759"/>
<keyword evidence="3" id="KW-0547">Nucleotide-binding</keyword>
<dbReference type="AlphaFoldDB" id="A0A8S1J5V7"/>
<dbReference type="GO" id="GO:0005737">
    <property type="term" value="C:cytoplasm"/>
    <property type="evidence" value="ECO:0007669"/>
    <property type="project" value="TreeGrafter"/>
</dbReference>
<dbReference type="Pfam" id="PF00069">
    <property type="entry name" value="Pkinase"/>
    <property type="match status" value="1"/>
</dbReference>
<dbReference type="EMBL" id="CAJHUC010001530">
    <property type="protein sequence ID" value="CAD7701411.1"/>
    <property type="molecule type" value="Genomic_DNA"/>
</dbReference>
<evidence type="ECO:0000259" key="6">
    <source>
        <dbReference type="PROSITE" id="PS50011"/>
    </source>
</evidence>
<dbReference type="PANTHER" id="PTHR24346">
    <property type="entry name" value="MAP/MICROTUBULE AFFINITY-REGULATING KINASE"/>
    <property type="match status" value="1"/>
</dbReference>
<evidence type="ECO:0000256" key="5">
    <source>
        <dbReference type="ARBA" id="ARBA00022840"/>
    </source>
</evidence>
<keyword evidence="4" id="KW-0418">Kinase</keyword>
<evidence type="ECO:0000256" key="4">
    <source>
        <dbReference type="ARBA" id="ARBA00022777"/>
    </source>
</evidence>
<evidence type="ECO:0000256" key="2">
    <source>
        <dbReference type="ARBA" id="ARBA00022679"/>
    </source>
</evidence>
<organism evidence="7 8">
    <name type="scientific">Ostreobium quekettii</name>
    <dbReference type="NCBI Taxonomy" id="121088"/>
    <lineage>
        <taxon>Eukaryota</taxon>
        <taxon>Viridiplantae</taxon>
        <taxon>Chlorophyta</taxon>
        <taxon>core chlorophytes</taxon>
        <taxon>Ulvophyceae</taxon>
        <taxon>TCBD clade</taxon>
        <taxon>Bryopsidales</taxon>
        <taxon>Ostreobineae</taxon>
        <taxon>Ostreobiaceae</taxon>
        <taxon>Ostreobium</taxon>
    </lineage>
</organism>
<dbReference type="Gene3D" id="1.10.510.10">
    <property type="entry name" value="Transferase(Phosphotransferase) domain 1"/>
    <property type="match status" value="1"/>
</dbReference>
<dbReference type="GO" id="GO:0005524">
    <property type="term" value="F:ATP binding"/>
    <property type="evidence" value="ECO:0007669"/>
    <property type="project" value="UniProtKB-KW"/>
</dbReference>
<evidence type="ECO:0000313" key="8">
    <source>
        <dbReference type="Proteomes" id="UP000708148"/>
    </source>
</evidence>
<dbReference type="GO" id="GO:0004674">
    <property type="term" value="F:protein serine/threonine kinase activity"/>
    <property type="evidence" value="ECO:0007669"/>
    <property type="project" value="UniProtKB-KW"/>
</dbReference>
<evidence type="ECO:0000256" key="1">
    <source>
        <dbReference type="ARBA" id="ARBA00022527"/>
    </source>
</evidence>
<evidence type="ECO:0000313" key="7">
    <source>
        <dbReference type="EMBL" id="CAD7701411.1"/>
    </source>
</evidence>